<proteinExistence type="predicted"/>
<evidence type="ECO:0000313" key="1">
    <source>
        <dbReference type="EMBL" id="AEI51504.1"/>
    </source>
</evidence>
<dbReference type="PANTHER" id="PTHR37841:SF1">
    <property type="entry name" value="DUF3298 DOMAIN-CONTAINING PROTEIN"/>
    <property type="match status" value="1"/>
</dbReference>
<gene>
    <name evidence="1" type="ordered locus">Runsl_5204</name>
</gene>
<accession>A0A7U4E8J3</accession>
<dbReference type="EMBL" id="CP002859">
    <property type="protein sequence ID" value="AEI51504.1"/>
    <property type="molecule type" value="Genomic_DNA"/>
</dbReference>
<name>A0A7U4E8J3_RUNSL</name>
<organism evidence="1 2">
    <name type="scientific">Runella slithyformis (strain ATCC 29530 / DSM 19594 / LMG 11500 / NCIMB 11436 / LSU 4)</name>
    <dbReference type="NCBI Taxonomy" id="761193"/>
    <lineage>
        <taxon>Bacteria</taxon>
        <taxon>Pseudomonadati</taxon>
        <taxon>Bacteroidota</taxon>
        <taxon>Cytophagia</taxon>
        <taxon>Cytophagales</taxon>
        <taxon>Spirosomataceae</taxon>
        <taxon>Runella</taxon>
    </lineage>
</organism>
<reference evidence="2" key="1">
    <citation type="submission" date="2011-06" db="EMBL/GenBank/DDBJ databases">
        <title>The complete genome of chromosome of Runella slithyformis DSM 19594.</title>
        <authorList>
            <consortium name="US DOE Joint Genome Institute (JGI-PGF)"/>
            <person name="Lucas S."/>
            <person name="Han J."/>
            <person name="Lapidus A."/>
            <person name="Bruce D."/>
            <person name="Goodwin L."/>
            <person name="Pitluck S."/>
            <person name="Peters L."/>
            <person name="Kyrpides N."/>
            <person name="Mavromatis K."/>
            <person name="Ivanova N."/>
            <person name="Ovchinnikova G."/>
            <person name="Zhang X."/>
            <person name="Misra M."/>
            <person name="Detter J.C."/>
            <person name="Tapia R."/>
            <person name="Han C."/>
            <person name="Land M."/>
            <person name="Hauser L."/>
            <person name="Markowitz V."/>
            <person name="Cheng J.-F."/>
            <person name="Hugenholtz P."/>
            <person name="Woyke T."/>
            <person name="Wu D."/>
            <person name="Tindall B."/>
            <person name="Faehrich R."/>
            <person name="Brambilla E."/>
            <person name="Klenk H.-P."/>
            <person name="Eisen J.A."/>
        </authorList>
    </citation>
    <scope>NUCLEOTIDE SEQUENCE [LARGE SCALE GENOMIC DNA]</scope>
    <source>
        <strain evidence="2">ATCC 29530 / DSM 19594 / LMG 11500 / NCIMB 11436 / LSU 4</strain>
    </source>
</reference>
<dbReference type="AlphaFoldDB" id="A0A7U4E8J3"/>
<keyword evidence="2" id="KW-1185">Reference proteome</keyword>
<dbReference type="KEGG" id="rsi:Runsl_5204"/>
<dbReference type="InterPro" id="IPR032774">
    <property type="entry name" value="WG_beta_rep"/>
</dbReference>
<dbReference type="Pfam" id="PF14903">
    <property type="entry name" value="WG_beta_rep"/>
    <property type="match status" value="1"/>
</dbReference>
<reference evidence="1 2" key="2">
    <citation type="journal article" date="2012" name="Stand. Genomic Sci.">
        <title>Complete genome sequence of the aquatic bacterium Runella slithyformis type strain (LSU 4(T)).</title>
        <authorList>
            <person name="Copeland A."/>
            <person name="Zhang X."/>
            <person name="Misra M."/>
            <person name="Lapidus A."/>
            <person name="Nolan M."/>
            <person name="Lucas S."/>
            <person name="Deshpande S."/>
            <person name="Cheng J.F."/>
            <person name="Tapia R."/>
            <person name="Goodwin L.A."/>
            <person name="Pitluck S."/>
            <person name="Liolios K."/>
            <person name="Pagani I."/>
            <person name="Ivanova N."/>
            <person name="Mikhailova N."/>
            <person name="Pati A."/>
            <person name="Chen A."/>
            <person name="Palaniappan K."/>
            <person name="Land M."/>
            <person name="Hauser L."/>
            <person name="Pan C."/>
            <person name="Jeffries C.D."/>
            <person name="Detter J.C."/>
            <person name="Brambilla E.M."/>
            <person name="Rohde M."/>
            <person name="Djao O.D."/>
            <person name="Goker M."/>
            <person name="Sikorski J."/>
            <person name="Tindall B.J."/>
            <person name="Woyke T."/>
            <person name="Bristow J."/>
            <person name="Eisen J.A."/>
            <person name="Markowitz V."/>
            <person name="Hugenholtz P."/>
            <person name="Kyrpides N.C."/>
            <person name="Klenk H.P."/>
            <person name="Mavromatis K."/>
        </authorList>
    </citation>
    <scope>NUCLEOTIDE SEQUENCE [LARGE SCALE GENOMIC DNA]</scope>
    <source>
        <strain evidence="2">ATCC 29530 / DSM 19594 / LMG 11500 / NCIMB 11436 / LSU 4</strain>
    </source>
</reference>
<dbReference type="PANTHER" id="PTHR37841">
    <property type="entry name" value="GLR2918 PROTEIN"/>
    <property type="match status" value="1"/>
</dbReference>
<sequence length="342" mass="39567">MNLLKHVTHLSVYFLFFLALTARSQPIRQITKKDERDIKLGVRNLLTNNLPGIYRIMLSSTAVERKEYLNRLTTPGEERVFLNDNFYIENDFYIRNRADLPKKERDLSIQDYFTELAKNFGRRDNDEDPNEGKEVKIPSITFLKNIQCRSAKDSTLFIKALFTIDYDGIAINKFPFKPEPRIAEIQVEKEGKRWRLYIRSLRFMDERENLAEDFSKNVAIIENSPSKTINYEEALSSETKTVSRIPLLKAFKMGELWGLLNDEDNVKKIVITPQFDELDEFSEDDMAPVSLGGSWGFINKNGVIVIPCQYQMVEPFKKGKALVQTWGGAKPFSIDVTGKQLK</sequence>
<dbReference type="RefSeq" id="WP_013930777.1">
    <property type="nucleotide sequence ID" value="NC_015703.1"/>
</dbReference>
<dbReference type="Proteomes" id="UP000000493">
    <property type="component" value="Chromosome"/>
</dbReference>
<evidence type="ECO:0000313" key="2">
    <source>
        <dbReference type="Proteomes" id="UP000000493"/>
    </source>
</evidence>
<protein>
    <submittedName>
        <fullName evidence="1">KWG Leptospira repeat protein</fullName>
    </submittedName>
</protein>